<evidence type="ECO:0000313" key="3">
    <source>
        <dbReference type="EMBL" id="MDQ0112331.1"/>
    </source>
</evidence>
<name>A0ABT9TZP2_PAEHA</name>
<organism evidence="3 4">
    <name type="scientific">Paenibacillus harenae</name>
    <dbReference type="NCBI Taxonomy" id="306543"/>
    <lineage>
        <taxon>Bacteria</taxon>
        <taxon>Bacillati</taxon>
        <taxon>Bacillota</taxon>
        <taxon>Bacilli</taxon>
        <taxon>Bacillales</taxon>
        <taxon>Paenibacillaceae</taxon>
        <taxon>Paenibacillus</taxon>
    </lineage>
</organism>
<keyword evidence="4" id="KW-1185">Reference proteome</keyword>
<feature type="region of interest" description="Disordered" evidence="1">
    <location>
        <begin position="1"/>
        <end position="26"/>
    </location>
</feature>
<dbReference type="InterPro" id="IPR058869">
    <property type="entry name" value="YqzN_YkzM"/>
</dbReference>
<dbReference type="EMBL" id="JAUSSU010000003">
    <property type="protein sequence ID" value="MDQ0112331.1"/>
    <property type="molecule type" value="Genomic_DNA"/>
</dbReference>
<comment type="caution">
    <text evidence="3">The sequence shown here is derived from an EMBL/GenBank/DDBJ whole genome shotgun (WGS) entry which is preliminary data.</text>
</comment>
<dbReference type="Pfam" id="PF26160">
    <property type="entry name" value="YqzN_YkzM"/>
    <property type="match status" value="1"/>
</dbReference>
<accession>A0ABT9TZP2</accession>
<evidence type="ECO:0000259" key="2">
    <source>
        <dbReference type="Pfam" id="PF26160"/>
    </source>
</evidence>
<dbReference type="Proteomes" id="UP001229346">
    <property type="component" value="Unassembled WGS sequence"/>
</dbReference>
<evidence type="ECO:0000313" key="4">
    <source>
        <dbReference type="Proteomes" id="UP001229346"/>
    </source>
</evidence>
<protein>
    <recommendedName>
        <fullName evidence="2">YqzN/YkzM domain-containing protein</fullName>
    </recommendedName>
</protein>
<reference evidence="3 4" key="1">
    <citation type="submission" date="2023-07" db="EMBL/GenBank/DDBJ databases">
        <title>Sorghum-associated microbial communities from plants grown in Nebraska, USA.</title>
        <authorList>
            <person name="Schachtman D."/>
        </authorList>
    </citation>
    <scope>NUCLEOTIDE SEQUENCE [LARGE SCALE GENOMIC DNA]</scope>
    <source>
        <strain evidence="3 4">CC482</strain>
    </source>
</reference>
<gene>
    <name evidence="3" type="ORF">J2T15_001766</name>
</gene>
<proteinExistence type="predicted"/>
<feature type="domain" description="YqzN/YkzM" evidence="2">
    <location>
        <begin position="33"/>
        <end position="84"/>
    </location>
</feature>
<dbReference type="RefSeq" id="WP_307203089.1">
    <property type="nucleotide sequence ID" value="NZ_JAUSST010000003.1"/>
</dbReference>
<sequence>MPRPKKSDVQQAAQAEAAASAEIAGKPSADAAETRYSAASLRRNSLQLFQVNPEVVDGALYGTEARELTIAEAKSLIAAYLQREVH</sequence>
<feature type="compositionally biased region" description="Low complexity" evidence="1">
    <location>
        <begin position="10"/>
        <end position="24"/>
    </location>
</feature>
<evidence type="ECO:0000256" key="1">
    <source>
        <dbReference type="SAM" id="MobiDB-lite"/>
    </source>
</evidence>